<feature type="transmembrane region" description="Helical" evidence="1">
    <location>
        <begin position="35"/>
        <end position="60"/>
    </location>
</feature>
<comment type="caution">
    <text evidence="3">The sequence shown here is derived from an EMBL/GenBank/DDBJ whole genome shotgun (WGS) entry which is preliminary data.</text>
</comment>
<keyword evidence="1" id="KW-1133">Transmembrane helix</keyword>
<dbReference type="Pfam" id="PF14317">
    <property type="entry name" value="YcxB"/>
    <property type="match status" value="1"/>
</dbReference>
<feature type="domain" description="YcxB-like C-terminal" evidence="2">
    <location>
        <begin position="78"/>
        <end position="134"/>
    </location>
</feature>
<protein>
    <recommendedName>
        <fullName evidence="2">YcxB-like C-terminal domain-containing protein</fullName>
    </recommendedName>
</protein>
<feature type="non-terminal residue" evidence="3">
    <location>
        <position position="1"/>
    </location>
</feature>
<keyword evidence="1" id="KW-0812">Transmembrane</keyword>
<gene>
    <name evidence="3" type="ORF">DI598_06240</name>
</gene>
<evidence type="ECO:0000313" key="4">
    <source>
        <dbReference type="Proteomes" id="UP000249645"/>
    </source>
</evidence>
<accession>A0A2W5H3B5</accession>
<proteinExistence type="predicted"/>
<dbReference type="InterPro" id="IPR025588">
    <property type="entry name" value="YcxB-like_C"/>
</dbReference>
<feature type="transmembrane region" description="Helical" evidence="1">
    <location>
        <begin position="12"/>
        <end position="29"/>
    </location>
</feature>
<dbReference type="Proteomes" id="UP000249645">
    <property type="component" value="Unassembled WGS sequence"/>
</dbReference>
<evidence type="ECO:0000313" key="3">
    <source>
        <dbReference type="EMBL" id="PZP50132.1"/>
    </source>
</evidence>
<evidence type="ECO:0000259" key="2">
    <source>
        <dbReference type="Pfam" id="PF14317"/>
    </source>
</evidence>
<dbReference type="EMBL" id="QFOI01000080">
    <property type="protein sequence ID" value="PZP50132.1"/>
    <property type="molecule type" value="Genomic_DNA"/>
</dbReference>
<name>A0A2W5H3B5_9SPHI</name>
<evidence type="ECO:0000256" key="1">
    <source>
        <dbReference type="SAM" id="Phobius"/>
    </source>
</evidence>
<sequence>YHFITRPEIKILILVINVFAIISAVLFYMKKIQPLPFILASFIWIVLLIVFWFVLPWYIYRKSATFKDSFIVNTVSSGIELSNSKGNVFWDWAQFSSYFESPGFIHLYFSSRSFFLIPKDNIKPDQLSEIRKLLQENIKMGKK</sequence>
<organism evidence="3 4">
    <name type="scientific">Pseudopedobacter saltans</name>
    <dbReference type="NCBI Taxonomy" id="151895"/>
    <lineage>
        <taxon>Bacteria</taxon>
        <taxon>Pseudomonadati</taxon>
        <taxon>Bacteroidota</taxon>
        <taxon>Sphingobacteriia</taxon>
        <taxon>Sphingobacteriales</taxon>
        <taxon>Sphingobacteriaceae</taxon>
        <taxon>Pseudopedobacter</taxon>
    </lineage>
</organism>
<reference evidence="3 4" key="1">
    <citation type="submission" date="2017-11" db="EMBL/GenBank/DDBJ databases">
        <title>Infants hospitalized years apart are colonized by the same room-sourced microbial strains.</title>
        <authorList>
            <person name="Brooks B."/>
            <person name="Olm M.R."/>
            <person name="Firek B.A."/>
            <person name="Baker R."/>
            <person name="Thomas B.C."/>
            <person name="Morowitz M.J."/>
            <person name="Banfield J.F."/>
        </authorList>
    </citation>
    <scope>NUCLEOTIDE SEQUENCE [LARGE SCALE GENOMIC DNA]</scope>
    <source>
        <strain evidence="3">S2_009_000_R2_76</strain>
    </source>
</reference>
<keyword evidence="1" id="KW-0472">Membrane</keyword>
<dbReference type="AlphaFoldDB" id="A0A2W5H3B5"/>